<sequence length="287" mass="31860">MFKDRAIVARLLLLAASLISSSVFAGIITADISDISLTQVNTTYLADGSTRHQYTSLTPEQTSLTQQFDLDFSNPENKEVIPYFDEFSDPNTGLTTQTWGATYQLVDVLYASIFRDALMSRVDINEYTDTAVEPLQLTARGTSWSSSTDIHELLDITVGGMSGITELDLGDGLMKFSFYFQEIIAFGSILDDVDRTFFDKNGIESLLRNPSAQPFYAAQLRISILKTDYSGSILEGESTHFEYYSDQVALTYQSIPTPSVLLLMTAGLCLLLFSKKNNTVTSRQKLT</sequence>
<proteinExistence type="predicted"/>
<evidence type="ECO:0000256" key="2">
    <source>
        <dbReference type="SAM" id="SignalP"/>
    </source>
</evidence>
<accession>A0ABN0XY98</accession>
<gene>
    <name evidence="3" type="ORF">GCM10009092_45270</name>
</gene>
<evidence type="ECO:0000256" key="1">
    <source>
        <dbReference type="SAM" id="Phobius"/>
    </source>
</evidence>
<keyword evidence="1" id="KW-0472">Membrane</keyword>
<keyword evidence="4" id="KW-1185">Reference proteome</keyword>
<dbReference type="EMBL" id="BAAAEI010000031">
    <property type="protein sequence ID" value="GAA0376014.1"/>
    <property type="molecule type" value="Genomic_DNA"/>
</dbReference>
<feature type="chain" id="PRO_5045037603" description="PEP-CTERM protein-sorting domain-containing protein" evidence="2">
    <location>
        <begin position="26"/>
        <end position="287"/>
    </location>
</feature>
<feature type="signal peptide" evidence="2">
    <location>
        <begin position="1"/>
        <end position="25"/>
    </location>
</feature>
<evidence type="ECO:0000313" key="3">
    <source>
        <dbReference type="EMBL" id="GAA0376014.1"/>
    </source>
</evidence>
<protein>
    <recommendedName>
        <fullName evidence="5">PEP-CTERM protein-sorting domain-containing protein</fullName>
    </recommendedName>
</protein>
<comment type="caution">
    <text evidence="3">The sequence shown here is derived from an EMBL/GenBank/DDBJ whole genome shotgun (WGS) entry which is preliminary data.</text>
</comment>
<feature type="transmembrane region" description="Helical" evidence="1">
    <location>
        <begin position="255"/>
        <end position="273"/>
    </location>
</feature>
<dbReference type="Proteomes" id="UP001501757">
    <property type="component" value="Unassembled WGS sequence"/>
</dbReference>
<keyword evidence="2" id="KW-0732">Signal</keyword>
<evidence type="ECO:0008006" key="5">
    <source>
        <dbReference type="Google" id="ProtNLM"/>
    </source>
</evidence>
<name>A0ABN0XY98_9ALTE</name>
<reference evidence="3 4" key="1">
    <citation type="journal article" date="2019" name="Int. J. Syst. Evol. Microbiol.">
        <title>The Global Catalogue of Microorganisms (GCM) 10K type strain sequencing project: providing services to taxonomists for standard genome sequencing and annotation.</title>
        <authorList>
            <consortium name="The Broad Institute Genomics Platform"/>
            <consortium name="The Broad Institute Genome Sequencing Center for Infectious Disease"/>
            <person name="Wu L."/>
            <person name="Ma J."/>
        </authorList>
    </citation>
    <scope>NUCLEOTIDE SEQUENCE [LARGE SCALE GENOMIC DNA]</scope>
    <source>
        <strain evidence="3 4">JCM 13378</strain>
    </source>
</reference>
<organism evidence="3 4">
    <name type="scientific">Bowmanella denitrificans</name>
    <dbReference type="NCBI Taxonomy" id="366582"/>
    <lineage>
        <taxon>Bacteria</taxon>
        <taxon>Pseudomonadati</taxon>
        <taxon>Pseudomonadota</taxon>
        <taxon>Gammaproteobacteria</taxon>
        <taxon>Alteromonadales</taxon>
        <taxon>Alteromonadaceae</taxon>
        <taxon>Bowmanella</taxon>
    </lineage>
</organism>
<keyword evidence="1" id="KW-1133">Transmembrane helix</keyword>
<evidence type="ECO:0000313" key="4">
    <source>
        <dbReference type="Proteomes" id="UP001501757"/>
    </source>
</evidence>
<keyword evidence="1" id="KW-0812">Transmembrane</keyword>
<dbReference type="RefSeq" id="WP_343847633.1">
    <property type="nucleotide sequence ID" value="NZ_BAAAEI010000031.1"/>
</dbReference>